<accession>A0A0G4IVM0</accession>
<evidence type="ECO:0008006" key="4">
    <source>
        <dbReference type="Google" id="ProtNLM"/>
    </source>
</evidence>
<dbReference type="EMBL" id="CDSF01000090">
    <property type="protein sequence ID" value="CEO99355.1"/>
    <property type="molecule type" value="Genomic_DNA"/>
</dbReference>
<dbReference type="Proteomes" id="UP000039324">
    <property type="component" value="Unassembled WGS sequence"/>
</dbReference>
<protein>
    <recommendedName>
        <fullName evidence="4">Transmembrane protein</fullName>
    </recommendedName>
</protein>
<proteinExistence type="predicted"/>
<gene>
    <name evidence="2" type="ORF">PBRA_001261</name>
</gene>
<dbReference type="AlphaFoldDB" id="A0A0G4IVM0"/>
<evidence type="ECO:0000256" key="1">
    <source>
        <dbReference type="SAM" id="Phobius"/>
    </source>
</evidence>
<feature type="transmembrane region" description="Helical" evidence="1">
    <location>
        <begin position="410"/>
        <end position="429"/>
    </location>
</feature>
<keyword evidence="3" id="KW-1185">Reference proteome</keyword>
<organism evidence="2 3">
    <name type="scientific">Plasmodiophora brassicae</name>
    <name type="common">Clubroot disease agent</name>
    <dbReference type="NCBI Taxonomy" id="37360"/>
    <lineage>
        <taxon>Eukaryota</taxon>
        <taxon>Sar</taxon>
        <taxon>Rhizaria</taxon>
        <taxon>Endomyxa</taxon>
        <taxon>Phytomyxea</taxon>
        <taxon>Plasmodiophorida</taxon>
        <taxon>Plasmodiophoridae</taxon>
        <taxon>Plasmodiophora</taxon>
    </lineage>
</organism>
<evidence type="ECO:0000313" key="2">
    <source>
        <dbReference type="EMBL" id="CEO99355.1"/>
    </source>
</evidence>
<evidence type="ECO:0000313" key="3">
    <source>
        <dbReference type="Proteomes" id="UP000039324"/>
    </source>
</evidence>
<reference evidence="2 3" key="1">
    <citation type="submission" date="2015-02" db="EMBL/GenBank/DDBJ databases">
        <authorList>
            <person name="Chooi Y.-H."/>
        </authorList>
    </citation>
    <scope>NUCLEOTIDE SEQUENCE [LARGE SCALE GENOMIC DNA]</scope>
    <source>
        <strain evidence="2">E3</strain>
    </source>
</reference>
<name>A0A0G4IVM0_PLABS</name>
<feature type="transmembrane region" description="Helical" evidence="1">
    <location>
        <begin position="358"/>
        <end position="380"/>
    </location>
</feature>
<feature type="transmembrane region" description="Helical" evidence="1">
    <location>
        <begin position="323"/>
        <end position="346"/>
    </location>
</feature>
<feature type="transmembrane region" description="Helical" evidence="1">
    <location>
        <begin position="180"/>
        <end position="206"/>
    </location>
</feature>
<keyword evidence="1" id="KW-1133">Transmembrane helix</keyword>
<keyword evidence="1" id="KW-0812">Transmembrane</keyword>
<sequence length="487" mass="51461">MVASAIVTSVWFASIGRLGADALLVFPSAGHPLKALTFQAPTMSTFIGPQLGDASISRSGPVVLLDGDMCNPTGVSAPGAIILTTAAAVANAACSLEVQYLALLPSGAAAVIAPSLDTVPNVWMYAQDGTHGARTRHQPMLFVNIGVDADQYDALTRFAIGQNATVAPDVNAWQDTLSSWYYQLFVRILPSAVLIGSGVAAAIYLVGHMRILAQAYEGSVPSNCRSSGRYATFVRQSVGVPHVVLTIEATTSTLCGVVLAIGGFCSTANLQQPVVLYFGALMTGWSFASSVLAAHRWTASVTDVMPFQDVSWLTRVVRGDYRLASILLVVLPILCETASSTAYSMYVLSPLVEAGVSLMLFILQLAVGLNVLTSVLRYYLLANDVQRQTAVAIGNPQTAFKTVLARLGRCALGMSLSMVLVCCGTLLMGASHKFLFSPSGWTLSFSLSYAGRALDTAFRVAMFRPRSARRVVSSNSAAPNATPARSK</sequence>
<keyword evidence="1" id="KW-0472">Membrane</keyword>